<feature type="domain" description="SF4 helicase" evidence="8">
    <location>
        <begin position="386"/>
        <end position="696"/>
    </location>
</feature>
<protein>
    <submittedName>
        <fullName evidence="9">Toprim domain-containing protein</fullName>
    </submittedName>
</protein>
<keyword evidence="3" id="KW-0808">Transferase</keyword>
<dbReference type="PROSITE" id="PS51199">
    <property type="entry name" value="SF4_HELICASE"/>
    <property type="match status" value="1"/>
</dbReference>
<keyword evidence="2" id="KW-0639">Primosome</keyword>
<dbReference type="Pfam" id="PF13155">
    <property type="entry name" value="Toprim_2"/>
    <property type="match status" value="1"/>
</dbReference>
<dbReference type="InterPro" id="IPR006171">
    <property type="entry name" value="TOPRIM_dom"/>
</dbReference>
<dbReference type="GO" id="GO:0000428">
    <property type="term" value="C:DNA-directed RNA polymerase complex"/>
    <property type="evidence" value="ECO:0007669"/>
    <property type="project" value="UniProtKB-KW"/>
</dbReference>
<dbReference type="CDD" id="cd01029">
    <property type="entry name" value="TOPRIM_primases"/>
    <property type="match status" value="1"/>
</dbReference>
<dbReference type="Gene3D" id="3.90.980.10">
    <property type="entry name" value="DNA primase, catalytic core, N-terminal domain"/>
    <property type="match status" value="1"/>
</dbReference>
<evidence type="ECO:0000256" key="3">
    <source>
        <dbReference type="ARBA" id="ARBA00022679"/>
    </source>
</evidence>
<reference evidence="9 10" key="1">
    <citation type="submission" date="2020-07" db="EMBL/GenBank/DDBJ databases">
        <title>Characterization and genome sequencing of isolate MD1, a novel member within the family Lachnospiraceae.</title>
        <authorList>
            <person name="Rettenmaier R."/>
            <person name="Di Bello L."/>
            <person name="Zinser C."/>
            <person name="Scheitz K."/>
            <person name="Liebl W."/>
            <person name="Zverlov V."/>
        </authorList>
    </citation>
    <scope>NUCLEOTIDE SEQUENCE [LARGE SCALE GENOMIC DNA]</scope>
    <source>
        <strain evidence="9 10">MD1</strain>
    </source>
</reference>
<dbReference type="GO" id="GO:1990077">
    <property type="term" value="C:primosome complex"/>
    <property type="evidence" value="ECO:0007669"/>
    <property type="project" value="UniProtKB-KW"/>
</dbReference>
<gene>
    <name evidence="9" type="ORF">H0486_18120</name>
</gene>
<dbReference type="Proteomes" id="UP000574276">
    <property type="component" value="Unassembled WGS sequence"/>
</dbReference>
<organism evidence="9 10">
    <name type="scientific">Variimorphobacter saccharofermentans</name>
    <dbReference type="NCBI Taxonomy" id="2755051"/>
    <lineage>
        <taxon>Bacteria</taxon>
        <taxon>Bacillati</taxon>
        <taxon>Bacillota</taxon>
        <taxon>Clostridia</taxon>
        <taxon>Lachnospirales</taxon>
        <taxon>Lachnospiraceae</taxon>
        <taxon>Variimorphobacter</taxon>
    </lineage>
</organism>
<dbReference type="Pfam" id="PF03796">
    <property type="entry name" value="DnaB_C"/>
    <property type="match status" value="1"/>
</dbReference>
<sequence length="710" mass="81286">MKREDAELYIKDDLPNYLTARGLSLRKPFRCLNPDHSDSHPSMSYDVKRNKVHCFSCGADYSTFDLIGIEYGLTDNAEIFKKAYELYNIEIDTAQDDFSPVKDSRQYKTPLNEFKPRNQKIDDIEDLEEPDKVYDFTKIIEEAHKELLNTPKAMDYYRSRGLSDEIIKEYKLGYCKDGYNSLLKDFPELHSQGKKQGLYKYVLPYINDDKTCNYFITEITDRSQVDEYNGKYRKIKDIKAYIFNERYIIRNSPEVIFICEGIYDALSVEMAGGKAIAFIGTAHRRFLSLCKKYKPKSKFIIMLDNDGAGQKAVEAVKEGLNILGIDYAIHKPNNGKDANESLQNDKEAFVSDIAEAIRKAVEQEKLDYLNNSALKHIAEFTNGINESVNTPAISTGFLELNNMLDGGFYEGLYILGAISSLGKTTFALQVADQIARAGHDVLFFSLEMSRSEVIAKSISRLTFIESKFNKELAKTTRGILAGKKYRYYSQEEKDLIKKSVEVYSQFAGNMYIYEGRYVNKDGTAERMSVAHIRELVNKHVTLTGRKPVVFIDYLQIIAPTDIRATDKQNTDIAVFELKEISRDFKIPVVAISSFNRENYSQPVSMASFKESGAIEYSSDVLLGLQYSGMEYLDGENERDRTKRIRELFRINEAQAKNGKPQEIDLKILKQRNGAKGSIGLYMTAKFNYFDDFRPIEPEETPFDKLVKESK</sequence>
<dbReference type="AlphaFoldDB" id="A0A839K4F1"/>
<name>A0A839K4F1_9FIRM</name>
<dbReference type="GO" id="GO:0006269">
    <property type="term" value="P:DNA replication, synthesis of primer"/>
    <property type="evidence" value="ECO:0007669"/>
    <property type="project" value="UniProtKB-KW"/>
</dbReference>
<dbReference type="SUPFAM" id="SSF57783">
    <property type="entry name" value="Zinc beta-ribbon"/>
    <property type="match status" value="1"/>
</dbReference>
<dbReference type="EMBL" id="JACEGA010000002">
    <property type="protein sequence ID" value="MBB2184775.1"/>
    <property type="molecule type" value="Genomic_DNA"/>
</dbReference>
<dbReference type="InterPro" id="IPR034154">
    <property type="entry name" value="TOPRIM_DnaG/twinkle"/>
</dbReference>
<keyword evidence="6" id="KW-0804">Transcription</keyword>
<dbReference type="PROSITE" id="PS50880">
    <property type="entry name" value="TOPRIM"/>
    <property type="match status" value="1"/>
</dbReference>
<evidence type="ECO:0000313" key="10">
    <source>
        <dbReference type="Proteomes" id="UP000574276"/>
    </source>
</evidence>
<keyword evidence="10" id="KW-1185">Reference proteome</keyword>
<dbReference type="GO" id="GO:0003678">
    <property type="term" value="F:DNA helicase activity"/>
    <property type="evidence" value="ECO:0007669"/>
    <property type="project" value="InterPro"/>
</dbReference>
<keyword evidence="5" id="KW-0235">DNA replication</keyword>
<dbReference type="GO" id="GO:0005524">
    <property type="term" value="F:ATP binding"/>
    <property type="evidence" value="ECO:0007669"/>
    <property type="project" value="InterPro"/>
</dbReference>
<dbReference type="SUPFAM" id="SSF56731">
    <property type="entry name" value="DNA primase core"/>
    <property type="match status" value="1"/>
</dbReference>
<dbReference type="Gene3D" id="3.40.1360.10">
    <property type="match status" value="1"/>
</dbReference>
<dbReference type="GO" id="GO:0016779">
    <property type="term" value="F:nucleotidyltransferase activity"/>
    <property type="evidence" value="ECO:0007669"/>
    <property type="project" value="UniProtKB-KW"/>
</dbReference>
<feature type="domain" description="Toprim" evidence="7">
    <location>
        <begin position="254"/>
        <end position="332"/>
    </location>
</feature>
<dbReference type="GO" id="GO:0005829">
    <property type="term" value="C:cytosol"/>
    <property type="evidence" value="ECO:0007669"/>
    <property type="project" value="TreeGrafter"/>
</dbReference>
<dbReference type="InterPro" id="IPR037068">
    <property type="entry name" value="DNA_primase_core_N_sf"/>
</dbReference>
<dbReference type="GO" id="GO:0008270">
    <property type="term" value="F:zinc ion binding"/>
    <property type="evidence" value="ECO:0007669"/>
    <property type="project" value="InterPro"/>
</dbReference>
<keyword evidence="4" id="KW-0548">Nucleotidyltransferase</keyword>
<dbReference type="SMART" id="SM00493">
    <property type="entry name" value="TOPRIM"/>
    <property type="match status" value="1"/>
</dbReference>
<keyword evidence="1" id="KW-0240">DNA-directed RNA polymerase</keyword>
<accession>A0A839K4F1</accession>
<dbReference type="SUPFAM" id="SSF52540">
    <property type="entry name" value="P-loop containing nucleoside triphosphate hydrolases"/>
    <property type="match status" value="1"/>
</dbReference>
<evidence type="ECO:0000259" key="7">
    <source>
        <dbReference type="PROSITE" id="PS50880"/>
    </source>
</evidence>
<dbReference type="Gene3D" id="3.90.580.10">
    <property type="entry name" value="Zinc finger, CHC2-type domain"/>
    <property type="match status" value="1"/>
</dbReference>
<evidence type="ECO:0000256" key="6">
    <source>
        <dbReference type="ARBA" id="ARBA00023163"/>
    </source>
</evidence>
<dbReference type="InterPro" id="IPR007694">
    <property type="entry name" value="DNA_helicase_DnaB-like_C"/>
</dbReference>
<dbReference type="RefSeq" id="WP_228354483.1">
    <property type="nucleotide sequence ID" value="NZ_JACEGA010000002.1"/>
</dbReference>
<evidence type="ECO:0000259" key="8">
    <source>
        <dbReference type="PROSITE" id="PS51199"/>
    </source>
</evidence>
<dbReference type="PANTHER" id="PTHR30153:SF2">
    <property type="entry name" value="REPLICATIVE DNA HELICASE"/>
    <property type="match status" value="1"/>
</dbReference>
<dbReference type="InterPro" id="IPR027417">
    <property type="entry name" value="P-loop_NTPase"/>
</dbReference>
<proteinExistence type="predicted"/>
<evidence type="ECO:0000256" key="4">
    <source>
        <dbReference type="ARBA" id="ARBA00022695"/>
    </source>
</evidence>
<evidence type="ECO:0000313" key="9">
    <source>
        <dbReference type="EMBL" id="MBB2184775.1"/>
    </source>
</evidence>
<dbReference type="Gene3D" id="3.40.50.300">
    <property type="entry name" value="P-loop containing nucleotide triphosphate hydrolases"/>
    <property type="match status" value="1"/>
</dbReference>
<evidence type="ECO:0000256" key="2">
    <source>
        <dbReference type="ARBA" id="ARBA00022515"/>
    </source>
</evidence>
<dbReference type="PANTHER" id="PTHR30153">
    <property type="entry name" value="REPLICATIVE DNA HELICASE DNAB"/>
    <property type="match status" value="1"/>
</dbReference>
<evidence type="ECO:0000256" key="1">
    <source>
        <dbReference type="ARBA" id="ARBA00022478"/>
    </source>
</evidence>
<dbReference type="GO" id="GO:0003677">
    <property type="term" value="F:DNA binding"/>
    <property type="evidence" value="ECO:0007669"/>
    <property type="project" value="InterPro"/>
</dbReference>
<dbReference type="InterPro" id="IPR036977">
    <property type="entry name" value="DNA_primase_Znf_CHC2"/>
</dbReference>
<comment type="caution">
    <text evidence="9">The sequence shown here is derived from an EMBL/GenBank/DDBJ whole genome shotgun (WGS) entry which is preliminary data.</text>
</comment>
<evidence type="ECO:0000256" key="5">
    <source>
        <dbReference type="ARBA" id="ARBA00022705"/>
    </source>
</evidence>